<dbReference type="OrthoDB" id="9779763at2"/>
<evidence type="ECO:0000313" key="4">
    <source>
        <dbReference type="Proteomes" id="UP000094291"/>
    </source>
</evidence>
<dbReference type="Gene3D" id="3.10.310.10">
    <property type="entry name" value="Diaminopimelate Epimerase, Chain A, domain 1"/>
    <property type="match status" value="2"/>
</dbReference>
<dbReference type="Pfam" id="PF04303">
    <property type="entry name" value="PrpF"/>
    <property type="match status" value="1"/>
</dbReference>
<keyword evidence="2" id="KW-0413">Isomerase</keyword>
<organism evidence="3 4">
    <name type="scientific">Terasakiispira papahanaumokuakeensis</name>
    <dbReference type="NCBI Taxonomy" id="197479"/>
    <lineage>
        <taxon>Bacteria</taxon>
        <taxon>Pseudomonadati</taxon>
        <taxon>Pseudomonadota</taxon>
        <taxon>Gammaproteobacteria</taxon>
        <taxon>Oceanospirillales</taxon>
        <taxon>Terasakiispira</taxon>
    </lineage>
</organism>
<dbReference type="SUPFAM" id="SSF54506">
    <property type="entry name" value="Diaminopimelate epimerase-like"/>
    <property type="match status" value="2"/>
</dbReference>
<dbReference type="Proteomes" id="UP000094291">
    <property type="component" value="Unassembled WGS sequence"/>
</dbReference>
<dbReference type="PANTHER" id="PTHR43709:SF3">
    <property type="entry name" value="ISOMERASE YBHH-RELATED"/>
    <property type="match status" value="1"/>
</dbReference>
<name>A0A1E2V6V8_9GAMM</name>
<dbReference type="InterPro" id="IPR047687">
    <property type="entry name" value="OMA_tautomer-like"/>
</dbReference>
<comment type="caution">
    <text evidence="3">The sequence shown here is derived from an EMBL/GenBank/DDBJ whole genome shotgun (WGS) entry which is preliminary data.</text>
</comment>
<proteinExistence type="inferred from homology"/>
<gene>
    <name evidence="3" type="ORF">BFW38_02510</name>
</gene>
<comment type="similarity">
    <text evidence="1">Belongs to the PrpF family.</text>
</comment>
<accession>A0A1E2V6V8</accession>
<dbReference type="InterPro" id="IPR007400">
    <property type="entry name" value="PrpF-like"/>
</dbReference>
<evidence type="ECO:0000256" key="1">
    <source>
        <dbReference type="ARBA" id="ARBA00007673"/>
    </source>
</evidence>
<dbReference type="PANTHER" id="PTHR43709">
    <property type="entry name" value="ACONITATE ISOMERASE-RELATED"/>
    <property type="match status" value="1"/>
</dbReference>
<dbReference type="GO" id="GO:0016853">
    <property type="term" value="F:isomerase activity"/>
    <property type="evidence" value="ECO:0007669"/>
    <property type="project" value="UniProtKB-KW"/>
</dbReference>
<dbReference type="RefSeq" id="WP_068996971.1">
    <property type="nucleotide sequence ID" value="NZ_MDTQ01000001.1"/>
</dbReference>
<dbReference type="NCBIfam" id="NF033377">
    <property type="entry name" value="OMA_tautomer"/>
    <property type="match status" value="1"/>
</dbReference>
<reference evidence="3 4" key="1">
    <citation type="submission" date="2016-08" db="EMBL/GenBank/DDBJ databases">
        <authorList>
            <person name="Seilhamer J.J."/>
        </authorList>
    </citation>
    <scope>NUCLEOTIDE SEQUENCE [LARGE SCALE GENOMIC DNA]</scope>
    <source>
        <strain evidence="3 4">PH27A</strain>
    </source>
</reference>
<dbReference type="STRING" id="197479.BFW38_02510"/>
<dbReference type="EMBL" id="MDTQ01000001">
    <property type="protein sequence ID" value="ODC02586.1"/>
    <property type="molecule type" value="Genomic_DNA"/>
</dbReference>
<sequence>MMHSLPCMILRGGTSRGPFLRLDHLPDNQEGRREVLRKVMGSGHVLQIDGIGGGNSLTSKVALVGPSTHPEADVDYLFAQVGIEGDQVDFSPNCGNMLAAVGPYAIESGMIAANGDLTHLRIHNLNTRTLIDSLVPTPNGQVVYQGDTHISGVPGAGSAIKLGFLGAVGAKTGKLLPTGQVIDVIDGVEVTCLDSATPVVLIEGASLGWAGNEKPEEMDANLEAMARLEQIRLKAGKLMGMGDVSGSVLPKPVILSAPRTESGTLCTRYFVPHRCHAALAVTGAITLAVATSIEGSLAQRVAVEAGVLAPGALATQVQLEHPAGFLDVEVEHANNDPMTPSRVSLLRTARKIMSGEVFVDLPSSLAMPEHTLAPSSATVHYSKKCAVD</sequence>
<keyword evidence="4" id="KW-1185">Reference proteome</keyword>
<evidence type="ECO:0000313" key="3">
    <source>
        <dbReference type="EMBL" id="ODC02586.1"/>
    </source>
</evidence>
<evidence type="ECO:0000256" key="2">
    <source>
        <dbReference type="ARBA" id="ARBA00023235"/>
    </source>
</evidence>
<dbReference type="AlphaFoldDB" id="A0A1E2V6V8"/>
<protein>
    <submittedName>
        <fullName evidence="3">4-oxalomesaconate tautomerase</fullName>
    </submittedName>
</protein>